<accession>A0ABP8Y776</accession>
<keyword evidence="3" id="KW-1185">Reference proteome</keyword>
<evidence type="ECO:0000256" key="1">
    <source>
        <dbReference type="SAM" id="MobiDB-lite"/>
    </source>
</evidence>
<protein>
    <submittedName>
        <fullName evidence="2">Uncharacterized protein</fullName>
    </submittedName>
</protein>
<comment type="caution">
    <text evidence="2">The sequence shown here is derived from an EMBL/GenBank/DDBJ whole genome shotgun (WGS) entry which is preliminary data.</text>
</comment>
<dbReference type="EMBL" id="BAABLO010000005">
    <property type="protein sequence ID" value="GAA4722058.1"/>
    <property type="molecule type" value="Genomic_DNA"/>
</dbReference>
<sequence>MAKKDRGGDRPGERAQAPGRVVDEDPVVRQYRYLLRTAPVDALEAAHVEALAGAPDGVREAVLDAVREAFVAGQRVSPDRVAVTSRLLVAGERRNPGAFLVACDPGTLGVLAKDVVGSEAAFGLFTGYATWDGAEPGPADVGVDHGGAPVIGTQPDPAAEAKAFAAGHGSTVLPWGGAGVGF</sequence>
<gene>
    <name evidence="2" type="ORF">GCM10025782_19930</name>
</gene>
<evidence type="ECO:0000313" key="3">
    <source>
        <dbReference type="Proteomes" id="UP001500556"/>
    </source>
</evidence>
<name>A0ABP8Y776_9MICO</name>
<feature type="region of interest" description="Disordered" evidence="1">
    <location>
        <begin position="1"/>
        <end position="22"/>
    </location>
</feature>
<evidence type="ECO:0000313" key="2">
    <source>
        <dbReference type="EMBL" id="GAA4722058.1"/>
    </source>
</evidence>
<dbReference type="RefSeq" id="WP_345502933.1">
    <property type="nucleotide sequence ID" value="NZ_BAABLO010000005.1"/>
</dbReference>
<organism evidence="2 3">
    <name type="scientific">Pedococcus ginsenosidimutans</name>
    <dbReference type="NCBI Taxonomy" id="490570"/>
    <lineage>
        <taxon>Bacteria</taxon>
        <taxon>Bacillati</taxon>
        <taxon>Actinomycetota</taxon>
        <taxon>Actinomycetes</taxon>
        <taxon>Micrococcales</taxon>
        <taxon>Intrasporangiaceae</taxon>
        <taxon>Pedococcus</taxon>
    </lineage>
</organism>
<proteinExistence type="predicted"/>
<feature type="compositionally biased region" description="Basic and acidic residues" evidence="1">
    <location>
        <begin position="1"/>
        <end position="13"/>
    </location>
</feature>
<dbReference type="Proteomes" id="UP001500556">
    <property type="component" value="Unassembled WGS sequence"/>
</dbReference>
<reference evidence="3" key="1">
    <citation type="journal article" date="2019" name="Int. J. Syst. Evol. Microbiol.">
        <title>The Global Catalogue of Microorganisms (GCM) 10K type strain sequencing project: providing services to taxonomists for standard genome sequencing and annotation.</title>
        <authorList>
            <consortium name="The Broad Institute Genomics Platform"/>
            <consortium name="The Broad Institute Genome Sequencing Center for Infectious Disease"/>
            <person name="Wu L."/>
            <person name="Ma J."/>
        </authorList>
    </citation>
    <scope>NUCLEOTIDE SEQUENCE [LARGE SCALE GENOMIC DNA]</scope>
    <source>
        <strain evidence="3">JCM 18961</strain>
    </source>
</reference>